<reference evidence="2" key="1">
    <citation type="journal article" date="2015" name="Nature">
        <title>Complex archaea that bridge the gap between prokaryotes and eukaryotes.</title>
        <authorList>
            <person name="Spang A."/>
            <person name="Saw J.H."/>
            <person name="Jorgensen S.L."/>
            <person name="Zaremba-Niedzwiedzka K."/>
            <person name="Martijn J."/>
            <person name="Lind A.E."/>
            <person name="van Eijk R."/>
            <person name="Schleper C."/>
            <person name="Guy L."/>
            <person name="Ettema T.J."/>
        </authorList>
    </citation>
    <scope>NUCLEOTIDE SEQUENCE</scope>
</reference>
<dbReference type="InterPro" id="IPR036291">
    <property type="entry name" value="NAD(P)-bd_dom_sf"/>
</dbReference>
<name>A0A0F8Y049_9ZZZZ</name>
<dbReference type="EMBL" id="LAZR01056222">
    <property type="protein sequence ID" value="KKK74638.1"/>
    <property type="molecule type" value="Genomic_DNA"/>
</dbReference>
<dbReference type="Pfam" id="PF16363">
    <property type="entry name" value="GDP_Man_Dehyd"/>
    <property type="match status" value="1"/>
</dbReference>
<dbReference type="SUPFAM" id="SSF51735">
    <property type="entry name" value="NAD(P)-binding Rossmann-fold domains"/>
    <property type="match status" value="1"/>
</dbReference>
<dbReference type="Gene3D" id="3.90.25.10">
    <property type="entry name" value="UDP-galactose 4-epimerase, domain 1"/>
    <property type="match status" value="1"/>
</dbReference>
<evidence type="ECO:0000259" key="1">
    <source>
        <dbReference type="Pfam" id="PF16363"/>
    </source>
</evidence>
<proteinExistence type="predicted"/>
<dbReference type="InterPro" id="IPR016040">
    <property type="entry name" value="NAD(P)-bd_dom"/>
</dbReference>
<evidence type="ECO:0000313" key="2">
    <source>
        <dbReference type="EMBL" id="KKK74638.1"/>
    </source>
</evidence>
<feature type="non-terminal residue" evidence="2">
    <location>
        <position position="1"/>
    </location>
</feature>
<protein>
    <recommendedName>
        <fullName evidence="1">NAD(P)-binding domain-containing protein</fullName>
    </recommendedName>
</protein>
<feature type="domain" description="NAD(P)-binding" evidence="1">
    <location>
        <begin position="1"/>
        <end position="213"/>
    </location>
</feature>
<organism evidence="2">
    <name type="scientific">marine sediment metagenome</name>
    <dbReference type="NCBI Taxonomy" id="412755"/>
    <lineage>
        <taxon>unclassified sequences</taxon>
        <taxon>metagenomes</taxon>
        <taxon>ecological metagenomes</taxon>
    </lineage>
</organism>
<dbReference type="Gene3D" id="3.40.50.720">
    <property type="entry name" value="NAD(P)-binding Rossmann-like Domain"/>
    <property type="match status" value="1"/>
</dbReference>
<dbReference type="PANTHER" id="PTHR43000">
    <property type="entry name" value="DTDP-D-GLUCOSE 4,6-DEHYDRATASE-RELATED"/>
    <property type="match status" value="1"/>
</dbReference>
<dbReference type="AlphaFoldDB" id="A0A0F8Y049"/>
<gene>
    <name evidence="2" type="ORF">LCGC14_2881760</name>
</gene>
<sequence length="231" mass="25407">LGTMALADAAKEAEVELFIHASTSEVYGNQTEFPIKETASLNATSPYAVAKIAAEEYLRVKAASDGLRVLIMRPFNSYGRGLIGNRHFVVERAITQALETQKIKLHNPEPRRDFVFREDHVSAYVNAVDLVIDDRTLLLAGEAINIATGVCWTIRDMAEHVRHAAFAKGVRGVKFSFTEVPDRPHDIARLHGDNAKAQELLGWKPNFNLSSGLSLALDEWTQALAPSPSTA</sequence>
<accession>A0A0F8Y049</accession>
<comment type="caution">
    <text evidence="2">The sequence shown here is derived from an EMBL/GenBank/DDBJ whole genome shotgun (WGS) entry which is preliminary data.</text>
</comment>